<feature type="region of interest" description="Disordered" evidence="14">
    <location>
        <begin position="298"/>
        <end position="317"/>
    </location>
</feature>
<proteinExistence type="inferred from homology"/>
<dbReference type="Pfam" id="PF22594">
    <property type="entry name" value="GTP-eEF1A_C"/>
    <property type="match status" value="1"/>
</dbReference>
<keyword evidence="17" id="KW-1185">Reference proteome</keyword>
<dbReference type="OrthoDB" id="342024at2759"/>
<dbReference type="Pfam" id="PF03144">
    <property type="entry name" value="GTP_EFTU_D2"/>
    <property type="match status" value="1"/>
</dbReference>
<dbReference type="SUPFAM" id="SSF52540">
    <property type="entry name" value="P-loop containing nucleoside triphosphate hydrolases"/>
    <property type="match status" value="1"/>
</dbReference>
<dbReference type="InterPro" id="IPR009000">
    <property type="entry name" value="Transl_B-barrel_sf"/>
</dbReference>
<evidence type="ECO:0000256" key="3">
    <source>
        <dbReference type="ARBA" id="ARBA00013870"/>
    </source>
</evidence>
<dbReference type="Gene3D" id="2.40.30.10">
    <property type="entry name" value="Translation factors"/>
    <property type="match status" value="2"/>
</dbReference>
<dbReference type="PANTHER" id="PTHR23115">
    <property type="entry name" value="TRANSLATION FACTOR"/>
    <property type="match status" value="1"/>
</dbReference>
<feature type="compositionally biased region" description="Polar residues" evidence="14">
    <location>
        <begin position="337"/>
        <end position="351"/>
    </location>
</feature>
<dbReference type="CDD" id="cd16267">
    <property type="entry name" value="HBS1-like_II"/>
    <property type="match status" value="1"/>
</dbReference>
<keyword evidence="4" id="KW-0963">Cytoplasm</keyword>
<keyword evidence="5" id="KW-0547">Nucleotide-binding</keyword>
<evidence type="ECO:0000256" key="13">
    <source>
        <dbReference type="ARBA" id="ARBA00074866"/>
    </source>
</evidence>
<comment type="similarity">
    <text evidence="2">Belongs to the TRAFAC class translation factor GTPase superfamily. Classic translation factor GTPase family. EF-Tu/EF-1A subfamily.</text>
</comment>
<evidence type="ECO:0000256" key="6">
    <source>
        <dbReference type="ARBA" id="ARBA00022801"/>
    </source>
</evidence>
<evidence type="ECO:0000256" key="11">
    <source>
        <dbReference type="ARBA" id="ARBA00049117"/>
    </source>
</evidence>
<comment type="catalytic activity">
    <reaction evidence="11">
        <text>GTP + H2O = GDP + phosphate + H(+)</text>
        <dbReference type="Rhea" id="RHEA:19669"/>
        <dbReference type="ChEBI" id="CHEBI:15377"/>
        <dbReference type="ChEBI" id="CHEBI:15378"/>
        <dbReference type="ChEBI" id="CHEBI:37565"/>
        <dbReference type="ChEBI" id="CHEBI:43474"/>
        <dbReference type="ChEBI" id="CHEBI:58189"/>
    </reaction>
    <physiologicalReaction direction="left-to-right" evidence="11">
        <dbReference type="Rhea" id="RHEA:19670"/>
    </physiologicalReaction>
</comment>
<dbReference type="PRINTS" id="PR00315">
    <property type="entry name" value="ELONGATNFCT"/>
</dbReference>
<dbReference type="GO" id="GO:0002184">
    <property type="term" value="P:cytoplasmic translational termination"/>
    <property type="evidence" value="ECO:0007669"/>
    <property type="project" value="UniProtKB-ARBA"/>
</dbReference>
<feature type="compositionally biased region" description="Polar residues" evidence="14">
    <location>
        <begin position="246"/>
        <end position="255"/>
    </location>
</feature>
<dbReference type="Gene3D" id="3.40.50.300">
    <property type="entry name" value="P-loop containing nucleotide triphosphate hydrolases"/>
    <property type="match status" value="1"/>
</dbReference>
<comment type="subcellular location">
    <subcellularLocation>
        <location evidence="1">Cytoplasm</location>
    </subcellularLocation>
</comment>
<keyword evidence="7" id="KW-0810">Translation regulation</keyword>
<dbReference type="PROSITE" id="PS00301">
    <property type="entry name" value="G_TR_1"/>
    <property type="match status" value="1"/>
</dbReference>
<feature type="region of interest" description="Disordered" evidence="14">
    <location>
        <begin position="145"/>
        <end position="187"/>
    </location>
</feature>
<dbReference type="EMBL" id="LCWF01000158">
    <property type="protein sequence ID" value="KKY16661.1"/>
    <property type="molecule type" value="Genomic_DNA"/>
</dbReference>
<evidence type="ECO:0000256" key="7">
    <source>
        <dbReference type="ARBA" id="ARBA00022845"/>
    </source>
</evidence>
<dbReference type="PROSITE" id="PS51722">
    <property type="entry name" value="G_TR_2"/>
    <property type="match status" value="1"/>
</dbReference>
<dbReference type="InterPro" id="IPR054696">
    <property type="entry name" value="GTP-eEF1A_C"/>
</dbReference>
<dbReference type="CDD" id="cd01883">
    <property type="entry name" value="EF1_alpha"/>
    <property type="match status" value="1"/>
</dbReference>
<evidence type="ECO:0000256" key="9">
    <source>
        <dbReference type="ARBA" id="ARBA00023128"/>
    </source>
</evidence>
<keyword evidence="10" id="KW-0342">GTP-binding</keyword>
<feature type="compositionally biased region" description="Acidic residues" evidence="14">
    <location>
        <begin position="1"/>
        <end position="31"/>
    </location>
</feature>
<keyword evidence="16" id="KW-0251">Elongation factor</keyword>
<comment type="caution">
    <text evidence="16">The sequence shown here is derived from an EMBL/GenBank/DDBJ whole genome shotgun (WGS) entry which is preliminary data.</text>
</comment>
<evidence type="ECO:0000256" key="5">
    <source>
        <dbReference type="ARBA" id="ARBA00022741"/>
    </source>
</evidence>
<evidence type="ECO:0000256" key="8">
    <source>
        <dbReference type="ARBA" id="ARBA00022917"/>
    </source>
</evidence>
<dbReference type="AlphaFoldDB" id="A0A0G2E2S2"/>
<protein>
    <recommendedName>
        <fullName evidence="13">Elongation factor 1 alpha-like protein</fullName>
    </recommendedName>
    <alternativeName>
        <fullName evidence="3">Elongation factor 1-alpha</fullName>
    </alternativeName>
</protein>
<dbReference type="InterPro" id="IPR000795">
    <property type="entry name" value="T_Tr_GTP-bd_dom"/>
</dbReference>
<evidence type="ECO:0000256" key="2">
    <source>
        <dbReference type="ARBA" id="ARBA00007249"/>
    </source>
</evidence>
<dbReference type="Pfam" id="PF00009">
    <property type="entry name" value="GTP_EFTU"/>
    <property type="match status" value="1"/>
</dbReference>
<dbReference type="InterPro" id="IPR027417">
    <property type="entry name" value="P-loop_NTPase"/>
</dbReference>
<dbReference type="GO" id="GO:0003746">
    <property type="term" value="F:translation elongation factor activity"/>
    <property type="evidence" value="ECO:0007669"/>
    <property type="project" value="UniProtKB-KW"/>
</dbReference>
<dbReference type="GO" id="GO:1990533">
    <property type="term" value="C:Dom34-Hbs1 complex"/>
    <property type="evidence" value="ECO:0007669"/>
    <property type="project" value="UniProtKB-ARBA"/>
</dbReference>
<dbReference type="GO" id="GO:0006417">
    <property type="term" value="P:regulation of translation"/>
    <property type="evidence" value="ECO:0007669"/>
    <property type="project" value="UniProtKB-KW"/>
</dbReference>
<feature type="domain" description="Tr-type G" evidence="15">
    <location>
        <begin position="376"/>
        <end position="603"/>
    </location>
</feature>
<dbReference type="InterPro" id="IPR009001">
    <property type="entry name" value="Transl_elong_EF1A/Init_IF2_C"/>
</dbReference>
<accession>A0A0G2E2S2</accession>
<keyword evidence="6" id="KW-0378">Hydrolase</keyword>
<dbReference type="InterPro" id="IPR015033">
    <property type="entry name" value="HBS1-like_N"/>
</dbReference>
<dbReference type="NCBIfam" id="TIGR00231">
    <property type="entry name" value="small_GTP"/>
    <property type="match status" value="1"/>
</dbReference>
<reference evidence="16 17" key="1">
    <citation type="submission" date="2015-05" db="EMBL/GenBank/DDBJ databases">
        <title>Distinctive expansion of gene families associated with plant cell wall degradation and secondary metabolism in the genomes of grapevine trunk pathogens.</title>
        <authorList>
            <person name="Lawrence D.P."/>
            <person name="Travadon R."/>
            <person name="Rolshausen P.E."/>
            <person name="Baumgartner K."/>
        </authorList>
    </citation>
    <scope>NUCLEOTIDE SEQUENCE [LARGE SCALE GENOMIC DNA]</scope>
    <source>
        <strain evidence="16">UCRPC4</strain>
    </source>
</reference>
<feature type="region of interest" description="Disordered" evidence="14">
    <location>
        <begin position="201"/>
        <end position="259"/>
    </location>
</feature>
<dbReference type="FunFam" id="2.40.30.10:FF:000070">
    <property type="entry name" value="Translation elongation factor EF-1 subunit"/>
    <property type="match status" value="1"/>
</dbReference>
<evidence type="ECO:0000313" key="17">
    <source>
        <dbReference type="Proteomes" id="UP000053317"/>
    </source>
</evidence>
<sequence length="786" mass="86025">MAVDDDELFDDEDYDNDFGSEAGDGDGDGDGLTEHDREQLRMGTIEVRKQLGPEFDVTDNDIQESLWHYYYDIAKTVTYLKNKRTQSQKKTSQKGAAMTHATAPVCGLTKSPSFSTEDFFQDCPWLNVPIDRLAVFEPVRVPIRGGLLGGSSSEPKMSKLAALAAKRRQKENEKLAKTDVTEDSSNKSSYIASLEKLRLGSNTQKTVKPDPTQLLKENSSKLNHEKRTKPRAPSKHSPTPEPDIPTVQTELTTPTDLPPVIVSRAEPSAFARVLTGTTNFWPHLRQLPDSLLNRPFLSHKSPHTDTKPFDFTDPSPDDIVINAQKSKATKSAKSKTPAQQQDNLAQGVKQLSVSSQPVSKSKGIDVVSEYKKKTSKPAANFVVIGHVDAGKSTLMGRLLYDLKAIDSRTMEKYKKEAEKIGKGSFAFAWVLDQGSEERERGVTIDVATNKFETDKTSFTILDAPGHQDFVPNMIAGASQADFAVLVIDASTGRFESGLKGQTKEHALLARSLGVQRIIVAVNKMDAAHWSQDRFTDIQQQIAAFLISAGFKQQNLAFVPCSGLQGDNILQKSGDKNAAWYQGGTLVQELDQSEPTTHAIDKPLRMPIADVFRGGIQNPLSISGRIESGSVQNGEVIKIMPSGELAGIKGIEVDNEPAEWAVAGQNVNLHLVDIDPIHLRSGDVVCSQKSPITNIDTFSAKILAFQHLMPMHLDIHRGRLHVAGRISQLVATLDKSTGAVIKKKPKVIQPGSLVQVQVELTRSVPLEAPARIVMRSEGHTIAAGIMQ</sequence>
<dbReference type="SUPFAM" id="SSF50465">
    <property type="entry name" value="EF-Tu/eEF-1alpha/eIF2-gamma C-terminal domain"/>
    <property type="match status" value="1"/>
</dbReference>
<dbReference type="SUPFAM" id="SSF50447">
    <property type="entry name" value="Translation proteins"/>
    <property type="match status" value="1"/>
</dbReference>
<keyword evidence="9" id="KW-0496">Mitochondrion</keyword>
<dbReference type="FunFam" id="2.40.30.10:FF:000020">
    <property type="entry name" value="Translation elongation factor EF-1"/>
    <property type="match status" value="1"/>
</dbReference>
<evidence type="ECO:0000256" key="4">
    <source>
        <dbReference type="ARBA" id="ARBA00022490"/>
    </source>
</evidence>
<evidence type="ECO:0000256" key="1">
    <source>
        <dbReference type="ARBA" id="ARBA00004496"/>
    </source>
</evidence>
<organism evidence="16 17">
    <name type="scientific">Phaeomoniella chlamydospora</name>
    <name type="common">Phaeoacremonium chlamydosporum</name>
    <dbReference type="NCBI Taxonomy" id="158046"/>
    <lineage>
        <taxon>Eukaryota</taxon>
        <taxon>Fungi</taxon>
        <taxon>Dikarya</taxon>
        <taxon>Ascomycota</taxon>
        <taxon>Pezizomycotina</taxon>
        <taxon>Eurotiomycetes</taxon>
        <taxon>Chaetothyriomycetidae</taxon>
        <taxon>Phaeomoniellales</taxon>
        <taxon>Phaeomoniellaceae</taxon>
        <taxon>Phaeomoniella</taxon>
    </lineage>
</organism>
<evidence type="ECO:0000256" key="10">
    <source>
        <dbReference type="ARBA" id="ARBA00023134"/>
    </source>
</evidence>
<dbReference type="GO" id="GO:0005525">
    <property type="term" value="F:GTP binding"/>
    <property type="evidence" value="ECO:0007669"/>
    <property type="project" value="UniProtKB-KW"/>
</dbReference>
<dbReference type="InterPro" id="IPR031157">
    <property type="entry name" value="G_TR_CS"/>
</dbReference>
<dbReference type="GO" id="GO:0005829">
    <property type="term" value="C:cytosol"/>
    <property type="evidence" value="ECO:0007669"/>
    <property type="project" value="GOC"/>
</dbReference>
<feature type="region of interest" description="Disordered" evidence="14">
    <location>
        <begin position="326"/>
        <end position="351"/>
    </location>
</feature>
<dbReference type="Proteomes" id="UP000053317">
    <property type="component" value="Unassembled WGS sequence"/>
</dbReference>
<dbReference type="InterPro" id="IPR005225">
    <property type="entry name" value="Small_GTP-bd"/>
</dbReference>
<feature type="compositionally biased region" description="Basic and acidic residues" evidence="14">
    <location>
        <begin position="170"/>
        <end position="180"/>
    </location>
</feature>
<evidence type="ECO:0000256" key="12">
    <source>
        <dbReference type="ARBA" id="ARBA00063537"/>
    </source>
</evidence>
<keyword evidence="8" id="KW-0648">Protein biosynthesis</keyword>
<feature type="region of interest" description="Disordered" evidence="14">
    <location>
        <begin position="1"/>
        <end position="36"/>
    </location>
</feature>
<evidence type="ECO:0000259" key="15">
    <source>
        <dbReference type="PROSITE" id="PS51722"/>
    </source>
</evidence>
<dbReference type="FunFam" id="3.40.50.300:FF:000204">
    <property type="entry name" value="Translation elongation factor Tu"/>
    <property type="match status" value="1"/>
</dbReference>
<reference evidence="16 17" key="2">
    <citation type="submission" date="2015-05" db="EMBL/GenBank/DDBJ databases">
        <authorList>
            <person name="Morales-Cruz A."/>
            <person name="Amrine K.C."/>
            <person name="Cantu D."/>
        </authorList>
    </citation>
    <scope>NUCLEOTIDE SEQUENCE [LARGE SCALE GENOMIC DNA]</scope>
    <source>
        <strain evidence="16">UCRPC4</strain>
    </source>
</reference>
<evidence type="ECO:0000256" key="14">
    <source>
        <dbReference type="SAM" id="MobiDB-lite"/>
    </source>
</evidence>
<name>A0A0G2E2S2_PHACM</name>
<comment type="subunit">
    <text evidence="12">Component of the Dom34-Hbs1 complex, also named Pelota-HBS1L complex, composed of dom34 and hbs1.</text>
</comment>
<dbReference type="GO" id="GO:0003924">
    <property type="term" value="F:GTPase activity"/>
    <property type="evidence" value="ECO:0007669"/>
    <property type="project" value="InterPro"/>
</dbReference>
<gene>
    <name evidence="16" type="ORF">UCRPC4_g05844</name>
</gene>
<dbReference type="InterPro" id="IPR050100">
    <property type="entry name" value="TRAFAC_GTPase_members"/>
</dbReference>
<dbReference type="Pfam" id="PF08938">
    <property type="entry name" value="HBS1_N"/>
    <property type="match status" value="1"/>
</dbReference>
<dbReference type="InterPro" id="IPR004161">
    <property type="entry name" value="EFTu-like_2"/>
</dbReference>
<evidence type="ECO:0000313" key="16">
    <source>
        <dbReference type="EMBL" id="KKY16661.1"/>
    </source>
</evidence>